<evidence type="ECO:0008006" key="3">
    <source>
        <dbReference type="Google" id="ProtNLM"/>
    </source>
</evidence>
<reference evidence="1" key="1">
    <citation type="submission" date="2021-02" db="EMBL/GenBank/DDBJ databases">
        <authorList>
            <person name="Nowell W R."/>
        </authorList>
    </citation>
    <scope>NUCLEOTIDE SEQUENCE</scope>
    <source>
        <strain evidence="1">Ploen Becks lab</strain>
    </source>
</reference>
<dbReference type="OrthoDB" id="10042838at2759"/>
<gene>
    <name evidence="1" type="ORF">OXX778_LOCUS2061</name>
</gene>
<dbReference type="Proteomes" id="UP000663879">
    <property type="component" value="Unassembled WGS sequence"/>
</dbReference>
<protein>
    <recommendedName>
        <fullName evidence="3">Condensation domain-containing protein</fullName>
    </recommendedName>
</protein>
<evidence type="ECO:0000313" key="1">
    <source>
        <dbReference type="EMBL" id="CAF0719677.1"/>
    </source>
</evidence>
<organism evidence="1 2">
    <name type="scientific">Brachionus calyciflorus</name>
    <dbReference type="NCBI Taxonomy" id="104777"/>
    <lineage>
        <taxon>Eukaryota</taxon>
        <taxon>Metazoa</taxon>
        <taxon>Spiralia</taxon>
        <taxon>Gnathifera</taxon>
        <taxon>Rotifera</taxon>
        <taxon>Eurotatoria</taxon>
        <taxon>Monogononta</taxon>
        <taxon>Pseudotrocha</taxon>
        <taxon>Ploima</taxon>
        <taxon>Brachionidae</taxon>
        <taxon>Brachionus</taxon>
    </lineage>
</organism>
<dbReference type="Gene3D" id="3.30.559.30">
    <property type="entry name" value="Nonribosomal peptide synthetase, condensation domain"/>
    <property type="match status" value="1"/>
</dbReference>
<keyword evidence="2" id="KW-1185">Reference proteome</keyword>
<dbReference type="Gene3D" id="3.30.559.10">
    <property type="entry name" value="Chloramphenicol acetyltransferase-like domain"/>
    <property type="match status" value="1"/>
</dbReference>
<dbReference type="InterPro" id="IPR023213">
    <property type="entry name" value="CAT-like_dom_sf"/>
</dbReference>
<proteinExistence type="predicted"/>
<name>A0A813MCV9_9BILA</name>
<sequence>MSQRPLRFYESICLPSNINFMLSLECSALVPEHIKTAFRMIKKRHPYFRMKIKRNNNGSAEFIEMISKEELETVFLERFEVTSEKEFENWEARLIAIGSKPHDSSQSTFYLELCSFNKTRHQLFACVNHSGIDGPGVFQAIRDFSFYLDSVLSENNLAVESKQFLDIHESYVHNFNLDELRKEPIIENFMSPVEAMDKENTSNPFISSKFYQFDEHVTKSLIEMCKKNNTTIQAALSTAVMVALMNSKRNVEDKTKFVNSCPCNMRSYLKDVCADDMICGSAALTWQQEVYKEDNLWNIVRDNTEKIKNCVNLNDGLKWWVKLVNSIKSQGYSIMSSSMGVISIDKPKNFEFKDLRFMGSAYEMVPNVAGIMTHAFTFLDRFTFNFSYTYPALNNQWAEIFSENINQVLLHFLNDESEKMNLKNLLETLRRH</sequence>
<comment type="caution">
    <text evidence="1">The sequence shown here is derived from an EMBL/GenBank/DDBJ whole genome shotgun (WGS) entry which is preliminary data.</text>
</comment>
<dbReference type="EMBL" id="CAJNOC010000149">
    <property type="protein sequence ID" value="CAF0719677.1"/>
    <property type="molecule type" value="Genomic_DNA"/>
</dbReference>
<evidence type="ECO:0000313" key="2">
    <source>
        <dbReference type="Proteomes" id="UP000663879"/>
    </source>
</evidence>
<dbReference type="AlphaFoldDB" id="A0A813MCV9"/>
<accession>A0A813MCV9</accession>
<dbReference type="SUPFAM" id="SSF52777">
    <property type="entry name" value="CoA-dependent acyltransferases"/>
    <property type="match status" value="1"/>
</dbReference>